<name>A0ABT7T131_9ALTE</name>
<evidence type="ECO:0000313" key="1">
    <source>
        <dbReference type="EMBL" id="MDM7862165.1"/>
    </source>
</evidence>
<protein>
    <recommendedName>
        <fullName evidence="3">Nucleotidyltransferase</fullName>
    </recommendedName>
</protein>
<proteinExistence type="predicted"/>
<comment type="caution">
    <text evidence="1">The sequence shown here is derived from an EMBL/GenBank/DDBJ whole genome shotgun (WGS) entry which is preliminary data.</text>
</comment>
<gene>
    <name evidence="1" type="ORF">QTP81_16285</name>
</gene>
<organism evidence="1 2">
    <name type="scientific">Alteromonas arenosi</name>
    <dbReference type="NCBI Taxonomy" id="3055817"/>
    <lineage>
        <taxon>Bacteria</taxon>
        <taxon>Pseudomonadati</taxon>
        <taxon>Pseudomonadota</taxon>
        <taxon>Gammaproteobacteria</taxon>
        <taxon>Alteromonadales</taxon>
        <taxon>Alteromonadaceae</taxon>
        <taxon>Alteromonas/Salinimonas group</taxon>
        <taxon>Alteromonas</taxon>
    </lineage>
</organism>
<evidence type="ECO:0000313" key="2">
    <source>
        <dbReference type="Proteomes" id="UP001234343"/>
    </source>
</evidence>
<dbReference type="Proteomes" id="UP001234343">
    <property type="component" value="Unassembled WGS sequence"/>
</dbReference>
<keyword evidence="2" id="KW-1185">Reference proteome</keyword>
<dbReference type="RefSeq" id="WP_289366947.1">
    <property type="nucleotide sequence ID" value="NZ_JAUCBP010000013.1"/>
</dbReference>
<evidence type="ECO:0008006" key="3">
    <source>
        <dbReference type="Google" id="ProtNLM"/>
    </source>
</evidence>
<dbReference type="EMBL" id="JAUCBP010000013">
    <property type="protein sequence ID" value="MDM7862165.1"/>
    <property type="molecule type" value="Genomic_DNA"/>
</dbReference>
<sequence>MISFENRLKSLKDRRQGTRERALLDNNLSIYSQSDVRSREHYEELSESAPIKYAIGAMAAVDSRSTQISIEEGERVADTLISMLATVGINAEKEIQGSVALDVHIEGHSDVDMLILKSDIVLVQTPKIDGSACVASDARPMKDIIRELRQQSETKLTSRYHQAEVNCRGNKSIALSGGSLKRKVDIVPACWYHTHEYQKTFAKHHKGVEIYHKGDHKLIGNQPFLHMKRINDKDAMYSGNLKRVVRLMKNLIADMPDYKKRIAKNLSSYDIAAIGFDMNDQLACPTYLTLALVEKLRAHLSILVEFPVLRDGIRVPDGSRKVFDNENKIEGLTILHSEVSDLAKSIYRSLNPYGLDVYNSQQLLQKQIFL</sequence>
<reference evidence="1 2" key="1">
    <citation type="submission" date="2023-06" db="EMBL/GenBank/DDBJ databases">
        <title>Alteromonas sp. ASW11-36 isolated from intertidal sand.</title>
        <authorList>
            <person name="Li Y."/>
        </authorList>
    </citation>
    <scope>NUCLEOTIDE SEQUENCE [LARGE SCALE GENOMIC DNA]</scope>
    <source>
        <strain evidence="1 2">ASW11-36</strain>
    </source>
</reference>
<accession>A0ABT7T131</accession>